<dbReference type="Proteomes" id="UP000283644">
    <property type="component" value="Unassembled WGS sequence"/>
</dbReference>
<evidence type="ECO:0000313" key="4">
    <source>
        <dbReference type="Proteomes" id="UP000283644"/>
    </source>
</evidence>
<keyword evidence="1" id="KW-0732">Signal</keyword>
<dbReference type="RefSeq" id="WP_118925164.1">
    <property type="nucleotide sequence ID" value="NZ_QXGH01000014.1"/>
</dbReference>
<evidence type="ECO:0000259" key="2">
    <source>
        <dbReference type="SMART" id="SM00235"/>
    </source>
</evidence>
<feature type="chain" id="PRO_5039720636" evidence="1">
    <location>
        <begin position="26"/>
        <end position="273"/>
    </location>
</feature>
<dbReference type="EMBL" id="QXGH01000014">
    <property type="protein sequence ID" value="RHW27063.1"/>
    <property type="molecule type" value="Genomic_DNA"/>
</dbReference>
<protein>
    <submittedName>
        <fullName evidence="3">Peptidase M16</fullName>
    </submittedName>
</protein>
<dbReference type="InterPro" id="IPR006026">
    <property type="entry name" value="Peptidase_Metallo"/>
</dbReference>
<sequence>MKFSRFSKISVGVGAACLVAGFAGTAATATDAGAPTYKQFKADTYVDFDSQYVVNGDEVISNDGDLKKFYSQMVGNKKTGKTLEGGLIVNTVNGNDDKWSAATAANMTYCVSTRFGTRHADVVAAMSGGAGLWEAATTKVNFVYVPSQDSKCNTRNNNVLFSVEPVSTTQYIARAFFPSTSKRSRNVLIDDSIWTSGNWEPIDIIAHELGHTLGFRHEHTRPESGTCFEDNNWRPLTPYDNKSIMHYPQCNGGSDDLEFQASDAAGVRALYGS</sequence>
<dbReference type="Pfam" id="PF13688">
    <property type="entry name" value="Reprolysin_5"/>
    <property type="match status" value="1"/>
</dbReference>
<reference evidence="3 4" key="1">
    <citation type="submission" date="2018-09" db="EMBL/GenBank/DDBJ databases">
        <title>Genome sequencing of Nocardioides immobilis CCTCC AB 2017083 for comparison to Nocardioides silvaticus.</title>
        <authorList>
            <person name="Li C."/>
            <person name="Wang G."/>
        </authorList>
    </citation>
    <scope>NUCLEOTIDE SEQUENCE [LARGE SCALE GENOMIC DNA]</scope>
    <source>
        <strain evidence="3 4">CCTCC AB 2017083</strain>
    </source>
</reference>
<comment type="caution">
    <text evidence="3">The sequence shown here is derived from an EMBL/GenBank/DDBJ whole genome shotgun (WGS) entry which is preliminary data.</text>
</comment>
<proteinExistence type="predicted"/>
<feature type="signal peptide" evidence="1">
    <location>
        <begin position="1"/>
        <end position="25"/>
    </location>
</feature>
<dbReference type="GO" id="GO:0006508">
    <property type="term" value="P:proteolysis"/>
    <property type="evidence" value="ECO:0007669"/>
    <property type="project" value="InterPro"/>
</dbReference>
<accession>A0A417Y334</accession>
<dbReference type="GO" id="GO:0008237">
    <property type="term" value="F:metallopeptidase activity"/>
    <property type="evidence" value="ECO:0007669"/>
    <property type="project" value="InterPro"/>
</dbReference>
<name>A0A417Y334_9ACTN</name>
<dbReference type="AlphaFoldDB" id="A0A417Y334"/>
<dbReference type="InterPro" id="IPR024079">
    <property type="entry name" value="MetalloPept_cat_dom_sf"/>
</dbReference>
<evidence type="ECO:0000313" key="3">
    <source>
        <dbReference type="EMBL" id="RHW27063.1"/>
    </source>
</evidence>
<dbReference type="Gene3D" id="3.40.390.10">
    <property type="entry name" value="Collagenase (Catalytic Domain)"/>
    <property type="match status" value="1"/>
</dbReference>
<organism evidence="3 4">
    <name type="scientific">Nocardioides immobilis</name>
    <dbReference type="NCBI Taxonomy" id="2049295"/>
    <lineage>
        <taxon>Bacteria</taxon>
        <taxon>Bacillati</taxon>
        <taxon>Actinomycetota</taxon>
        <taxon>Actinomycetes</taxon>
        <taxon>Propionibacteriales</taxon>
        <taxon>Nocardioidaceae</taxon>
        <taxon>Nocardioides</taxon>
    </lineage>
</organism>
<gene>
    <name evidence="3" type="ORF">D0Z08_10335</name>
</gene>
<keyword evidence="4" id="KW-1185">Reference proteome</keyword>
<dbReference type="SUPFAM" id="SSF55486">
    <property type="entry name" value="Metalloproteases ('zincins'), catalytic domain"/>
    <property type="match status" value="1"/>
</dbReference>
<feature type="domain" description="Peptidase metallopeptidase" evidence="2">
    <location>
        <begin position="95"/>
        <end position="273"/>
    </location>
</feature>
<evidence type="ECO:0000256" key="1">
    <source>
        <dbReference type="SAM" id="SignalP"/>
    </source>
</evidence>
<dbReference type="GO" id="GO:0008270">
    <property type="term" value="F:zinc ion binding"/>
    <property type="evidence" value="ECO:0007669"/>
    <property type="project" value="InterPro"/>
</dbReference>
<dbReference type="OrthoDB" id="5289073at2"/>
<dbReference type="SMART" id="SM00235">
    <property type="entry name" value="ZnMc"/>
    <property type="match status" value="1"/>
</dbReference>